<feature type="binding site" evidence="10">
    <location>
        <position position="169"/>
    </location>
    <ligand>
        <name>Na(+)</name>
        <dbReference type="ChEBI" id="CHEBI:29101"/>
    </ligand>
</feature>
<dbReference type="EMBL" id="DXAQ01000146">
    <property type="protein sequence ID" value="HIZ90222.1"/>
    <property type="molecule type" value="Genomic_DNA"/>
</dbReference>
<dbReference type="PANTHER" id="PTHR32194">
    <property type="entry name" value="METALLOPROTEASE TLDD"/>
    <property type="match status" value="1"/>
</dbReference>
<sequence length="181" mass="19587">MEHNNNSIQATTVVAIRKGEHVAMAADGQVTFGNMVMKDNARKVRRLAGGKVLCGFAGSAADAFTLMDRFEAKLNSYNFNLERSAVELAKDWRNDRYLRKLEAMMIVADRTGMYVVSGNGDVIDPDDGVTAIGSGGPYALAAGRALVENTELSVREIAEKAINIAGAICIYTNKNIIVEEI</sequence>
<dbReference type="Proteomes" id="UP000824176">
    <property type="component" value="Unassembled WGS sequence"/>
</dbReference>
<keyword evidence="6 10" id="KW-0888">Threonine protease</keyword>
<dbReference type="GO" id="GO:0005839">
    <property type="term" value="C:proteasome core complex"/>
    <property type="evidence" value="ECO:0007669"/>
    <property type="project" value="InterPro"/>
</dbReference>
<accession>A0A9D2GUG1</accession>
<evidence type="ECO:0000256" key="2">
    <source>
        <dbReference type="ARBA" id="ARBA00006053"/>
    </source>
</evidence>
<keyword evidence="5 10" id="KW-0645">Protease</keyword>
<dbReference type="NCBIfam" id="TIGR03692">
    <property type="entry name" value="ATP_dep_HslV"/>
    <property type="match status" value="1"/>
</dbReference>
<reference evidence="11" key="1">
    <citation type="journal article" date="2021" name="PeerJ">
        <title>Extensive microbial diversity within the chicken gut microbiome revealed by metagenomics and culture.</title>
        <authorList>
            <person name="Gilroy R."/>
            <person name="Ravi A."/>
            <person name="Getino M."/>
            <person name="Pursley I."/>
            <person name="Horton D.L."/>
            <person name="Alikhan N.F."/>
            <person name="Baker D."/>
            <person name="Gharbi K."/>
            <person name="Hall N."/>
            <person name="Watson M."/>
            <person name="Adriaenssens E.M."/>
            <person name="Foster-Nyarko E."/>
            <person name="Jarju S."/>
            <person name="Secka A."/>
            <person name="Antonio M."/>
            <person name="Oren A."/>
            <person name="Chaudhuri R.R."/>
            <person name="La Ragione R."/>
            <person name="Hildebrand F."/>
            <person name="Pallen M.J."/>
        </authorList>
    </citation>
    <scope>NUCLEOTIDE SEQUENCE</scope>
    <source>
        <strain evidence="11">ChiW4-1371</strain>
    </source>
</reference>
<dbReference type="NCBIfam" id="NF003964">
    <property type="entry name" value="PRK05456.1"/>
    <property type="match status" value="1"/>
</dbReference>
<keyword evidence="3 10" id="KW-0963">Cytoplasm</keyword>
<dbReference type="SUPFAM" id="SSF56235">
    <property type="entry name" value="N-terminal nucleophile aminohydrolases (Ntn hydrolases)"/>
    <property type="match status" value="1"/>
</dbReference>
<dbReference type="GO" id="GO:0051603">
    <property type="term" value="P:proteolysis involved in protein catabolic process"/>
    <property type="evidence" value="ECO:0007669"/>
    <property type="project" value="InterPro"/>
</dbReference>
<evidence type="ECO:0000256" key="8">
    <source>
        <dbReference type="ARBA" id="ARBA00022801"/>
    </source>
</evidence>
<comment type="catalytic activity">
    <reaction evidence="10">
        <text>ATP-dependent cleavage of peptide bonds with broad specificity.</text>
        <dbReference type="EC" id="3.4.25.2"/>
    </reaction>
</comment>
<comment type="activity regulation">
    <text evidence="10">Allosterically activated by HslU binding.</text>
</comment>
<evidence type="ECO:0000256" key="6">
    <source>
        <dbReference type="ARBA" id="ARBA00022698"/>
    </source>
</evidence>
<feature type="binding site" evidence="10">
    <location>
        <position position="172"/>
    </location>
    <ligand>
        <name>Na(+)</name>
        <dbReference type="ChEBI" id="CHEBI:29101"/>
    </ligand>
</feature>
<organism evidence="11 12">
    <name type="scientific">Candidatus Mucispirillum faecigallinarum</name>
    <dbReference type="NCBI Taxonomy" id="2838699"/>
    <lineage>
        <taxon>Bacteria</taxon>
        <taxon>Pseudomonadati</taxon>
        <taxon>Deferribacterota</taxon>
        <taxon>Deferribacteres</taxon>
        <taxon>Deferribacterales</taxon>
        <taxon>Mucispirillaceae</taxon>
        <taxon>Mucispirillum</taxon>
    </lineage>
</organism>
<dbReference type="InterPro" id="IPR029055">
    <property type="entry name" value="Ntn_hydrolases_N"/>
</dbReference>
<dbReference type="InterPro" id="IPR022281">
    <property type="entry name" value="ATP-dep_Prtase_HsIV_su"/>
</dbReference>
<evidence type="ECO:0000313" key="11">
    <source>
        <dbReference type="EMBL" id="HIZ90222.1"/>
    </source>
</evidence>
<dbReference type="HAMAP" id="MF_00248">
    <property type="entry name" value="HslV"/>
    <property type="match status" value="1"/>
</dbReference>
<comment type="subcellular location">
    <subcellularLocation>
        <location evidence="1 10">Cytoplasm</location>
    </subcellularLocation>
</comment>
<dbReference type="InterPro" id="IPR001353">
    <property type="entry name" value="Proteasome_sua/b"/>
</dbReference>
<dbReference type="GO" id="GO:0046872">
    <property type="term" value="F:metal ion binding"/>
    <property type="evidence" value="ECO:0007669"/>
    <property type="project" value="UniProtKB-KW"/>
</dbReference>
<dbReference type="Gene3D" id="3.60.20.10">
    <property type="entry name" value="Glutamine Phosphoribosylpyrophosphate, subunit 1, domain 1"/>
    <property type="match status" value="1"/>
</dbReference>
<name>A0A9D2GUG1_9BACT</name>
<dbReference type="GO" id="GO:0004298">
    <property type="term" value="F:threonine-type endopeptidase activity"/>
    <property type="evidence" value="ECO:0007669"/>
    <property type="project" value="UniProtKB-KW"/>
</dbReference>
<dbReference type="CDD" id="cd01913">
    <property type="entry name" value="protease_HslV"/>
    <property type="match status" value="1"/>
</dbReference>
<dbReference type="PANTHER" id="PTHR32194:SF0">
    <property type="entry name" value="ATP-DEPENDENT PROTEASE SUBUNIT HSLV"/>
    <property type="match status" value="1"/>
</dbReference>
<evidence type="ECO:0000256" key="4">
    <source>
        <dbReference type="ARBA" id="ARBA00022533"/>
    </source>
</evidence>
<gene>
    <name evidence="10 11" type="primary">hslV</name>
    <name evidence="11" type="ORF">H9804_09760</name>
</gene>
<dbReference type="PROSITE" id="PS51476">
    <property type="entry name" value="PROTEASOME_BETA_2"/>
    <property type="match status" value="1"/>
</dbReference>
<comment type="caution">
    <text evidence="11">The sequence shown here is derived from an EMBL/GenBank/DDBJ whole genome shotgun (WGS) entry which is preliminary data.</text>
</comment>
<protein>
    <recommendedName>
        <fullName evidence="10">ATP-dependent protease subunit HslV</fullName>
        <ecNumber evidence="10">3.4.25.2</ecNumber>
    </recommendedName>
</protein>
<evidence type="ECO:0000256" key="5">
    <source>
        <dbReference type="ARBA" id="ARBA00022670"/>
    </source>
</evidence>
<comment type="function">
    <text evidence="10">Protease subunit of a proteasome-like degradation complex believed to be a general protein degrading machinery.</text>
</comment>
<keyword evidence="9 10" id="KW-0915">Sodium</keyword>
<dbReference type="GO" id="GO:0009376">
    <property type="term" value="C:HslUV protease complex"/>
    <property type="evidence" value="ECO:0007669"/>
    <property type="project" value="UniProtKB-UniRule"/>
</dbReference>
<dbReference type="Pfam" id="PF00227">
    <property type="entry name" value="Proteasome"/>
    <property type="match status" value="1"/>
</dbReference>
<keyword evidence="4 10" id="KW-0021">Allosteric enzyme</keyword>
<dbReference type="PIRSF" id="PIRSF039093">
    <property type="entry name" value="HslV"/>
    <property type="match status" value="1"/>
</dbReference>
<dbReference type="EC" id="3.4.25.2" evidence="10"/>
<feature type="active site" evidence="10">
    <location>
        <position position="11"/>
    </location>
</feature>
<reference evidence="11" key="2">
    <citation type="submission" date="2021-04" db="EMBL/GenBank/DDBJ databases">
        <authorList>
            <person name="Gilroy R."/>
        </authorList>
    </citation>
    <scope>NUCLEOTIDE SEQUENCE</scope>
    <source>
        <strain evidence="11">ChiW4-1371</strain>
    </source>
</reference>
<feature type="binding site" evidence="10">
    <location>
        <position position="166"/>
    </location>
    <ligand>
        <name>Na(+)</name>
        <dbReference type="ChEBI" id="CHEBI:29101"/>
    </ligand>
</feature>
<dbReference type="InterPro" id="IPR023333">
    <property type="entry name" value="Proteasome_suB-type"/>
</dbReference>
<keyword evidence="7 10" id="KW-0479">Metal-binding</keyword>
<evidence type="ECO:0000256" key="1">
    <source>
        <dbReference type="ARBA" id="ARBA00004496"/>
    </source>
</evidence>
<evidence type="ECO:0000256" key="3">
    <source>
        <dbReference type="ARBA" id="ARBA00022490"/>
    </source>
</evidence>
<comment type="similarity">
    <text evidence="2 10">Belongs to the peptidase T1B family. HslV subfamily.</text>
</comment>
<comment type="subunit">
    <text evidence="10">A double ring-shaped homohexamer of HslV is capped on each side by a ring-shaped HslU homohexamer. The assembly of the HslU/HslV complex is dependent on binding of ATP.</text>
</comment>
<keyword evidence="8 10" id="KW-0378">Hydrolase</keyword>
<evidence type="ECO:0000313" key="12">
    <source>
        <dbReference type="Proteomes" id="UP000824176"/>
    </source>
</evidence>
<proteinExistence type="inferred from homology"/>
<evidence type="ECO:0000256" key="7">
    <source>
        <dbReference type="ARBA" id="ARBA00022723"/>
    </source>
</evidence>
<dbReference type="AlphaFoldDB" id="A0A9D2GUG1"/>
<evidence type="ECO:0000256" key="10">
    <source>
        <dbReference type="HAMAP-Rule" id="MF_00248"/>
    </source>
</evidence>
<evidence type="ECO:0000256" key="9">
    <source>
        <dbReference type="ARBA" id="ARBA00023053"/>
    </source>
</evidence>